<feature type="region of interest" description="Disordered" evidence="2">
    <location>
        <begin position="779"/>
        <end position="868"/>
    </location>
</feature>
<protein>
    <submittedName>
        <fullName evidence="5">Sterol 3-beta-glucosyltransferase UGT80B1</fullName>
    </submittedName>
</protein>
<feature type="region of interest" description="Disordered" evidence="2">
    <location>
        <begin position="217"/>
        <end position="243"/>
    </location>
</feature>
<dbReference type="PANTHER" id="PTHR48050:SF5">
    <property type="entry name" value="UDP-GLUCOSE,STEROL TRANSFERASE"/>
    <property type="match status" value="1"/>
</dbReference>
<dbReference type="Pfam" id="PF03033">
    <property type="entry name" value="Glyco_transf_28"/>
    <property type="match status" value="1"/>
</dbReference>
<feature type="domain" description="Glycosyltransferase family 28 N-terminal" evidence="3">
    <location>
        <begin position="250"/>
        <end position="411"/>
    </location>
</feature>
<dbReference type="InterPro" id="IPR050426">
    <property type="entry name" value="Glycosyltransferase_28"/>
</dbReference>
<feature type="region of interest" description="Disordered" evidence="2">
    <location>
        <begin position="1129"/>
        <end position="1236"/>
    </location>
</feature>
<accession>A0ABR1S3V7</accession>
<dbReference type="Gene3D" id="3.40.50.2000">
    <property type="entry name" value="Glycogen Phosphorylase B"/>
    <property type="match status" value="2"/>
</dbReference>
<name>A0ABR1S3V7_9PEZI</name>
<feature type="compositionally biased region" description="Basic and acidic residues" evidence="2">
    <location>
        <begin position="28"/>
        <end position="42"/>
    </location>
</feature>
<evidence type="ECO:0000256" key="2">
    <source>
        <dbReference type="SAM" id="MobiDB-lite"/>
    </source>
</evidence>
<dbReference type="Proteomes" id="UP001396898">
    <property type="component" value="Unassembled WGS sequence"/>
</dbReference>
<feature type="compositionally biased region" description="Polar residues" evidence="2">
    <location>
        <begin position="840"/>
        <end position="868"/>
    </location>
</feature>
<organism evidence="5 6">
    <name type="scientific">Apiospora marii</name>
    <dbReference type="NCBI Taxonomy" id="335849"/>
    <lineage>
        <taxon>Eukaryota</taxon>
        <taxon>Fungi</taxon>
        <taxon>Dikarya</taxon>
        <taxon>Ascomycota</taxon>
        <taxon>Pezizomycotina</taxon>
        <taxon>Sordariomycetes</taxon>
        <taxon>Xylariomycetidae</taxon>
        <taxon>Amphisphaeriales</taxon>
        <taxon>Apiosporaceae</taxon>
        <taxon>Apiospora</taxon>
    </lineage>
</organism>
<comment type="caution">
    <text evidence="5">The sequence shown here is derived from an EMBL/GenBank/DDBJ whole genome shotgun (WGS) entry which is preliminary data.</text>
</comment>
<dbReference type="SUPFAM" id="SSF53756">
    <property type="entry name" value="UDP-Glycosyltransferase/glycogen phosphorylase"/>
    <property type="match status" value="1"/>
</dbReference>
<dbReference type="Pfam" id="PF06722">
    <property type="entry name" value="EryCIII-like_C"/>
    <property type="match status" value="1"/>
</dbReference>
<feature type="compositionally biased region" description="Basic residues" evidence="2">
    <location>
        <begin position="783"/>
        <end position="805"/>
    </location>
</feature>
<dbReference type="EMBL" id="JAQQWI010000007">
    <property type="protein sequence ID" value="KAK8026481.1"/>
    <property type="molecule type" value="Genomic_DNA"/>
</dbReference>
<evidence type="ECO:0000313" key="5">
    <source>
        <dbReference type="EMBL" id="KAK8026481.1"/>
    </source>
</evidence>
<keyword evidence="6" id="KW-1185">Reference proteome</keyword>
<dbReference type="InterPro" id="IPR010610">
    <property type="entry name" value="EryCIII-like_C"/>
</dbReference>
<feature type="compositionally biased region" description="Low complexity" evidence="2">
    <location>
        <begin position="226"/>
        <end position="243"/>
    </location>
</feature>
<dbReference type="CDD" id="cd03784">
    <property type="entry name" value="GT1_Gtf-like"/>
    <property type="match status" value="1"/>
</dbReference>
<feature type="compositionally biased region" description="Basic and acidic residues" evidence="2">
    <location>
        <begin position="1178"/>
        <end position="1199"/>
    </location>
</feature>
<feature type="domain" description="Erythromycin biosynthesis protein CIII-like C-terminal" evidence="4">
    <location>
        <begin position="569"/>
        <end position="673"/>
    </location>
</feature>
<dbReference type="InterPro" id="IPR004276">
    <property type="entry name" value="GlycoTrans_28_N"/>
</dbReference>
<evidence type="ECO:0000256" key="1">
    <source>
        <dbReference type="ARBA" id="ARBA00022679"/>
    </source>
</evidence>
<proteinExistence type="predicted"/>
<reference evidence="5 6" key="1">
    <citation type="submission" date="2023-01" db="EMBL/GenBank/DDBJ databases">
        <title>Analysis of 21 Apiospora genomes using comparative genomics revels a genus with tremendous synthesis potential of carbohydrate active enzymes and secondary metabolites.</title>
        <authorList>
            <person name="Sorensen T."/>
        </authorList>
    </citation>
    <scope>NUCLEOTIDE SEQUENCE [LARGE SCALE GENOMIC DNA]</scope>
    <source>
        <strain evidence="5 6">CBS 20057</strain>
    </source>
</reference>
<gene>
    <name evidence="5" type="ORF">PG991_003537</name>
</gene>
<feature type="region of interest" description="Disordered" evidence="2">
    <location>
        <begin position="1068"/>
        <end position="1097"/>
    </location>
</feature>
<evidence type="ECO:0000259" key="3">
    <source>
        <dbReference type="Pfam" id="PF03033"/>
    </source>
</evidence>
<feature type="region of interest" description="Disordered" evidence="2">
    <location>
        <begin position="1"/>
        <end position="185"/>
    </location>
</feature>
<evidence type="ECO:0000313" key="6">
    <source>
        <dbReference type="Proteomes" id="UP001396898"/>
    </source>
</evidence>
<dbReference type="PANTHER" id="PTHR48050">
    <property type="entry name" value="STEROL 3-BETA-GLUCOSYLTRANSFERASE"/>
    <property type="match status" value="1"/>
</dbReference>
<evidence type="ECO:0000259" key="4">
    <source>
        <dbReference type="Pfam" id="PF06722"/>
    </source>
</evidence>
<keyword evidence="1" id="KW-0808">Transferase</keyword>
<sequence>MPGLELDKPPSGPIKPDPSDESLQITDTRSEDRTGAVVRDAHGNIVYPSLVPPDITSPASPPKSAAADGERPRPKTPDASFTSAPAKTKTEPLGGEESSPAGGKKKKNERPSLEGQRRRAASRRRLSDSSDDSSASEDEHEAREETPGVPLEPSQTAAKEKRRRSDDQYRRFKVGNEQYSTKGKVKRDGRLNITVNDTSNTGYLAKALGTAVKKVVPGAAKGESGRASPSRLSSATTTTSQSARRPKLNIVIMVIGSRGDAQPFLKIGKVLKEQYGHRVRIATHPAFREFVENDSGLEFFSVGGDPSELMAFMVKNPGMIPKLESVKAGDIGRRRNAMAEMFDGFWRACINATDNEKDEANLKMMGHRAPFVADAIIANPPSFAHIHCAEALGIPLHLMFTFPYTPTQAFPHPLASIKKTNVDPGYTNFMSYPLVEMMVWQGLGDLVNDFRVNTLKLDPVSTLWAPGSTYRLHVPFTYLWSPGLVPKPEDWGPEIDIAGFTFLDLASTFKPPQDLVEFLDGGEKPIYIGFGSIVVDDADKFTEMIFEGVKKAGVRALVSKGWGGLGGENTPDYIFMLENTPHDWLFPKVQACVIHGGAGTTAIALKCGLPTMVVPFFGDQHFWGTMIGTAGAGPEAVPYKQLNADKLADGIKYCLTDEAREEAKKLANSIEAEGDGAKNAVKSFHNHLALSGEESMRCSILSDRVAVWKVKGTSIKLSAVAADILVEKGLLSWRRLRLIRHKEWNDFEGPGEPVTGLAGAMGSAIGEFFTGVGSVPMRIARTSTKRTERKKKKEAKRQQKLTQKKKAAEPKTPKTAGPTNGNATEFPFPNNSAGIEVSDMQLQQSNEPQNQTQNQSLRPPAQTQLTNNSILTATTPGMEEYGADISKGLEKSGKAIAQAPVDLAMAIAQGFHNAPRLYGDDTVRRPPRVTGIKSGMQAAGHEFVFGIYDGVTGIVRLPVKGAKQDGFGGALGGVAMGFGGLVLKPIAAFVSPFGYTLKGISKQLERRHNPARYVRRARIVQAQRDLLELSPQERTALSEETYKGYDVMRQLGELVLSENGKRSIAARLHRRPHMHYHHPEGKDGGSSGDNPGEKLGLELGEWGRGQAFESVELAEKAIAAVKNGEPINAVLGKSRRSQDSRAVSRGGASTKTHHRHNSKGGSRRLSRQQEQEEAQEEESIKKGEEKEENKKKVVGEVQREAAQNASRAVREDVEGDAVAPRRQDTRPVGVGDDVGY</sequence>
<feature type="compositionally biased region" description="Basic residues" evidence="2">
    <location>
        <begin position="1151"/>
        <end position="1166"/>
    </location>
</feature>
<dbReference type="InterPro" id="IPR002213">
    <property type="entry name" value="UDP_glucos_trans"/>
</dbReference>
<feature type="compositionally biased region" description="Acidic residues" evidence="2">
    <location>
        <begin position="129"/>
        <end position="139"/>
    </location>
</feature>